<evidence type="ECO:0000313" key="1">
    <source>
        <dbReference type="EMBL" id="MFH6769462.1"/>
    </source>
</evidence>
<reference evidence="1 2" key="1">
    <citation type="submission" date="2024-02" db="EMBL/GenBank/DDBJ databases">
        <title>A Gaetbulibacter species isolated from tidal flats and genomic insights of their niches.</title>
        <authorList>
            <person name="Ye Y."/>
        </authorList>
    </citation>
    <scope>NUCLEOTIDE SEQUENCE [LARGE SCALE GENOMIC DNA]</scope>
    <source>
        <strain evidence="1 2">KEM-8</strain>
    </source>
</reference>
<keyword evidence="2" id="KW-1185">Reference proteome</keyword>
<dbReference type="PROSITE" id="PS51257">
    <property type="entry name" value="PROKAR_LIPOPROTEIN"/>
    <property type="match status" value="1"/>
</dbReference>
<gene>
    <name evidence="1" type="ORF">V8G56_11990</name>
</gene>
<proteinExistence type="predicted"/>
<organism evidence="1 2">
    <name type="scientific">Gaetbulibacter aquiaggeris</name>
    <dbReference type="NCBI Taxonomy" id="1735373"/>
    <lineage>
        <taxon>Bacteria</taxon>
        <taxon>Pseudomonadati</taxon>
        <taxon>Bacteroidota</taxon>
        <taxon>Flavobacteriia</taxon>
        <taxon>Flavobacteriales</taxon>
        <taxon>Flavobacteriaceae</taxon>
        <taxon>Gaetbulibacter</taxon>
    </lineage>
</organism>
<dbReference type="EMBL" id="JBAWKC010000004">
    <property type="protein sequence ID" value="MFH6769462.1"/>
    <property type="molecule type" value="Genomic_DNA"/>
</dbReference>
<protein>
    <recommendedName>
        <fullName evidence="3">Lipocalin-like domain-containing protein</fullName>
    </recommendedName>
</protein>
<accession>A0ABW7MRM6</accession>
<dbReference type="RefSeq" id="WP_395438698.1">
    <property type="nucleotide sequence ID" value="NZ_JBAWKC010000004.1"/>
</dbReference>
<dbReference type="Proteomes" id="UP001610104">
    <property type="component" value="Unassembled WGS sequence"/>
</dbReference>
<evidence type="ECO:0008006" key="3">
    <source>
        <dbReference type="Google" id="ProtNLM"/>
    </source>
</evidence>
<sequence>MTRLTLLLFVIIVLGCKPNDEKSDLILGTWDCISVFDFETQEISQAPSGEKFIAEFKSDSLYLRSIDNNTEYDAEIYAWQIKEDSLFLDELGSIYIKELSKNNLIVEHELFGKQRLTFIKIK</sequence>
<evidence type="ECO:0000313" key="2">
    <source>
        <dbReference type="Proteomes" id="UP001610104"/>
    </source>
</evidence>
<comment type="caution">
    <text evidence="1">The sequence shown here is derived from an EMBL/GenBank/DDBJ whole genome shotgun (WGS) entry which is preliminary data.</text>
</comment>
<name>A0ABW7MRM6_9FLAO</name>